<feature type="chain" id="PRO_5045143772" evidence="6">
    <location>
        <begin position="20"/>
        <end position="338"/>
    </location>
</feature>
<dbReference type="SUPFAM" id="SSF53807">
    <property type="entry name" value="Helical backbone' metal receptor"/>
    <property type="match status" value="1"/>
</dbReference>
<gene>
    <name evidence="8" type="ORF">ACFSJH_08135</name>
</gene>
<keyword evidence="9" id="KW-1185">Reference proteome</keyword>
<dbReference type="InterPro" id="IPR033870">
    <property type="entry name" value="FatB"/>
</dbReference>
<dbReference type="CDD" id="cd01140">
    <property type="entry name" value="FatB"/>
    <property type="match status" value="1"/>
</dbReference>
<accession>A0ABW4YJK0</accession>
<sequence>MKKGFTLSIIILALAMVLAACGAKDNKENNSGATNSPETEQTGAATTEPTTEPSAPADAGTVVVKHQLGEDTVTKNPQKVVVFDYGTLDTLDKLGVEVAAMPKGSLPEYLNKFADDKYVNAGNLKEPDMETIHGMSPDLIIISGRQSDYYEEFKKIAPTIFMGVDNNNYMESFKSNVTILADIFDKQTEAEAALAEIDTKIAGIQAKTKDSDKKGLIILSNEGNISAYGPKSRFGIIHDVFGVKPADETIKANAQHGDSVTFEFIAEKNPDYLFVIDRNAVVAGSGSAKETLNNDLVKNTTAFKEDQVLYLNPQFWYLSGGGLISVAEMVNEIEAGLK</sequence>
<dbReference type="InterPro" id="IPR051313">
    <property type="entry name" value="Bact_iron-sidero_bind"/>
</dbReference>
<comment type="caution">
    <text evidence="8">The sequence shown here is derived from an EMBL/GenBank/DDBJ whole genome shotgun (WGS) entry which is preliminary data.</text>
</comment>
<comment type="subcellular location">
    <subcellularLocation>
        <location evidence="1">Cell envelope</location>
    </subcellularLocation>
</comment>
<organism evidence="8 9">
    <name type="scientific">Paenibacillus yanchengensis</name>
    <dbReference type="NCBI Taxonomy" id="2035833"/>
    <lineage>
        <taxon>Bacteria</taxon>
        <taxon>Bacillati</taxon>
        <taxon>Bacillota</taxon>
        <taxon>Bacilli</taxon>
        <taxon>Bacillales</taxon>
        <taxon>Paenibacillaceae</taxon>
        <taxon>Paenibacillus</taxon>
    </lineage>
</organism>
<evidence type="ECO:0000313" key="9">
    <source>
        <dbReference type="Proteomes" id="UP001597362"/>
    </source>
</evidence>
<dbReference type="PROSITE" id="PS51257">
    <property type="entry name" value="PROKAR_LIPOPROTEIN"/>
    <property type="match status" value="1"/>
</dbReference>
<dbReference type="PANTHER" id="PTHR30532:SF28">
    <property type="entry name" value="PETROBACTIN-BINDING PROTEIN YCLQ"/>
    <property type="match status" value="1"/>
</dbReference>
<feature type="signal peptide" evidence="6">
    <location>
        <begin position="1"/>
        <end position="19"/>
    </location>
</feature>
<dbReference type="RefSeq" id="WP_377771110.1">
    <property type="nucleotide sequence ID" value="NZ_JBHUHO010000024.1"/>
</dbReference>
<name>A0ABW4YJK0_9BACL</name>
<feature type="domain" description="Fe/B12 periplasmic-binding" evidence="7">
    <location>
        <begin position="79"/>
        <end position="338"/>
    </location>
</feature>
<proteinExistence type="inferred from homology"/>
<evidence type="ECO:0000259" key="7">
    <source>
        <dbReference type="PROSITE" id="PS50983"/>
    </source>
</evidence>
<dbReference type="EMBL" id="JBHUHO010000024">
    <property type="protein sequence ID" value="MFD2115694.1"/>
    <property type="molecule type" value="Genomic_DNA"/>
</dbReference>
<dbReference type="Pfam" id="PF01497">
    <property type="entry name" value="Peripla_BP_2"/>
    <property type="match status" value="1"/>
</dbReference>
<keyword evidence="3" id="KW-0813">Transport</keyword>
<dbReference type="Gene3D" id="3.40.50.1980">
    <property type="entry name" value="Nitrogenase molybdenum iron protein domain"/>
    <property type="match status" value="2"/>
</dbReference>
<dbReference type="InterPro" id="IPR002491">
    <property type="entry name" value="ABC_transptr_periplasmic_BD"/>
</dbReference>
<reference evidence="9" key="1">
    <citation type="journal article" date="2019" name="Int. J. Syst. Evol. Microbiol.">
        <title>The Global Catalogue of Microorganisms (GCM) 10K type strain sequencing project: providing services to taxonomists for standard genome sequencing and annotation.</title>
        <authorList>
            <consortium name="The Broad Institute Genomics Platform"/>
            <consortium name="The Broad Institute Genome Sequencing Center for Infectious Disease"/>
            <person name="Wu L."/>
            <person name="Ma J."/>
        </authorList>
    </citation>
    <scope>NUCLEOTIDE SEQUENCE [LARGE SCALE GENOMIC DNA]</scope>
    <source>
        <strain evidence="9">GH52</strain>
    </source>
</reference>
<evidence type="ECO:0000256" key="3">
    <source>
        <dbReference type="ARBA" id="ARBA00022448"/>
    </source>
</evidence>
<protein>
    <submittedName>
        <fullName evidence="8">Siderophore ABC transporter substrate-binding protein</fullName>
    </submittedName>
</protein>
<evidence type="ECO:0000313" key="8">
    <source>
        <dbReference type="EMBL" id="MFD2115694.1"/>
    </source>
</evidence>
<keyword evidence="4 6" id="KW-0732">Signal</keyword>
<evidence type="ECO:0000256" key="6">
    <source>
        <dbReference type="SAM" id="SignalP"/>
    </source>
</evidence>
<feature type="compositionally biased region" description="Low complexity" evidence="5">
    <location>
        <begin position="37"/>
        <end position="57"/>
    </location>
</feature>
<evidence type="ECO:0000256" key="4">
    <source>
        <dbReference type="ARBA" id="ARBA00022729"/>
    </source>
</evidence>
<dbReference type="PROSITE" id="PS50983">
    <property type="entry name" value="FE_B12_PBP"/>
    <property type="match status" value="1"/>
</dbReference>
<feature type="region of interest" description="Disordered" evidence="5">
    <location>
        <begin position="26"/>
        <end position="58"/>
    </location>
</feature>
<evidence type="ECO:0000256" key="5">
    <source>
        <dbReference type="SAM" id="MobiDB-lite"/>
    </source>
</evidence>
<dbReference type="PANTHER" id="PTHR30532">
    <property type="entry name" value="IRON III DICITRATE-BINDING PERIPLASMIC PROTEIN"/>
    <property type="match status" value="1"/>
</dbReference>
<dbReference type="Proteomes" id="UP001597362">
    <property type="component" value="Unassembled WGS sequence"/>
</dbReference>
<evidence type="ECO:0000256" key="2">
    <source>
        <dbReference type="ARBA" id="ARBA00008814"/>
    </source>
</evidence>
<evidence type="ECO:0000256" key="1">
    <source>
        <dbReference type="ARBA" id="ARBA00004196"/>
    </source>
</evidence>
<comment type="similarity">
    <text evidence="2">Belongs to the bacterial solute-binding protein 8 family.</text>
</comment>